<organism>
    <name type="scientific">Ixodes scapularis</name>
    <name type="common">Black-legged tick</name>
    <name type="synonym">Deer tick</name>
    <dbReference type="NCBI Taxonomy" id="6945"/>
    <lineage>
        <taxon>Eukaryota</taxon>
        <taxon>Metazoa</taxon>
        <taxon>Ecdysozoa</taxon>
        <taxon>Arthropoda</taxon>
        <taxon>Chelicerata</taxon>
        <taxon>Arachnida</taxon>
        <taxon>Acari</taxon>
        <taxon>Parasitiformes</taxon>
        <taxon>Ixodida</taxon>
        <taxon>Ixodoidea</taxon>
        <taxon>Ixodidae</taxon>
        <taxon>Ixodinae</taxon>
        <taxon>Ixodes</taxon>
    </lineage>
</organism>
<evidence type="ECO:0000256" key="2">
    <source>
        <dbReference type="SAM" id="SignalP"/>
    </source>
</evidence>
<reference evidence="3 5" key="1">
    <citation type="submission" date="2008-03" db="EMBL/GenBank/DDBJ databases">
        <title>Annotation of Ixodes scapularis.</title>
        <authorList>
            <consortium name="Ixodes scapularis Genome Project Consortium"/>
            <person name="Caler E."/>
            <person name="Hannick L.I."/>
            <person name="Bidwell S."/>
            <person name="Joardar V."/>
            <person name="Thiagarajan M."/>
            <person name="Amedeo P."/>
            <person name="Galinsky K.J."/>
            <person name="Schobel S."/>
            <person name="Inman J."/>
            <person name="Hostetler J."/>
            <person name="Miller J."/>
            <person name="Hammond M."/>
            <person name="Megy K."/>
            <person name="Lawson D."/>
            <person name="Kodira C."/>
            <person name="Sutton G."/>
            <person name="Meyer J."/>
            <person name="Hill C.A."/>
            <person name="Birren B."/>
            <person name="Nene V."/>
            <person name="Collins F."/>
            <person name="Alarcon-Chaidez F."/>
            <person name="Wikel S."/>
            <person name="Strausberg R."/>
        </authorList>
    </citation>
    <scope>NUCLEOTIDE SEQUENCE [LARGE SCALE GENOMIC DNA]</scope>
    <source>
        <strain evidence="5">Wikel</strain>
        <strain evidence="3">Wikel colony</strain>
    </source>
</reference>
<proteinExistence type="predicted"/>
<sequence length="157" mass="18133">MSMKLAGIVRILCPLFIWCGAAICQRALHVKDWFAALCFRYCFIRRVAKKPNVRGRHGRVDLHSNRRLTSEGDSFHLLTNEFRLGFRTFCSLFYVSTLASGHEELLDSFCLALFSLCVMSLTYWIVFLALFVHILWYSVPAPFCLLKLSVRINAFDN</sequence>
<dbReference type="PaxDb" id="6945-B7Q430"/>
<gene>
    <name evidence="3" type="ORF">IscW_ISCW011090</name>
</gene>
<dbReference type="EMBL" id="DS853260">
    <property type="protein sequence ID" value="EEC13605.1"/>
    <property type="molecule type" value="Genomic_DNA"/>
</dbReference>
<evidence type="ECO:0000256" key="1">
    <source>
        <dbReference type="SAM" id="Phobius"/>
    </source>
</evidence>
<keyword evidence="2" id="KW-0732">Signal</keyword>
<accession>B7Q430</accession>
<reference evidence="4" key="2">
    <citation type="submission" date="2020-05" db="UniProtKB">
        <authorList>
            <consortium name="EnsemblMetazoa"/>
        </authorList>
    </citation>
    <scope>IDENTIFICATION</scope>
    <source>
        <strain evidence="4">wikel</strain>
    </source>
</reference>
<evidence type="ECO:0000313" key="4">
    <source>
        <dbReference type="EnsemblMetazoa" id="ISCW011090-PA"/>
    </source>
</evidence>
<dbReference type="EMBL" id="ABJB010594094">
    <property type="status" value="NOT_ANNOTATED_CDS"/>
    <property type="molecule type" value="Genomic_DNA"/>
</dbReference>
<evidence type="ECO:0000313" key="5">
    <source>
        <dbReference type="Proteomes" id="UP000001555"/>
    </source>
</evidence>
<keyword evidence="5" id="KW-1185">Reference proteome</keyword>
<dbReference type="EnsemblMetazoa" id="ISCW011090-RA">
    <property type="protein sequence ID" value="ISCW011090-PA"/>
    <property type="gene ID" value="ISCW011090"/>
</dbReference>
<dbReference type="AlphaFoldDB" id="B7Q430"/>
<keyword evidence="1" id="KW-0472">Membrane</keyword>
<feature type="chain" id="PRO_5014568223" description="Secreted protein" evidence="2">
    <location>
        <begin position="22"/>
        <end position="157"/>
    </location>
</feature>
<dbReference type="HOGENOM" id="CLU_1679894_0_0_1"/>
<dbReference type="InParanoid" id="B7Q430"/>
<evidence type="ECO:0000313" key="3">
    <source>
        <dbReference type="EMBL" id="EEC13605.1"/>
    </source>
</evidence>
<dbReference type="VEuPathDB" id="VectorBase:ISCW011090"/>
<protein>
    <recommendedName>
        <fullName evidence="6">Secreted protein</fullName>
    </recommendedName>
</protein>
<dbReference type="VEuPathDB" id="VectorBase:ISCI011090"/>
<keyword evidence="1" id="KW-0812">Transmembrane</keyword>
<feature type="signal peptide" evidence="2">
    <location>
        <begin position="1"/>
        <end position="21"/>
    </location>
</feature>
<name>B7Q430_IXOSC</name>
<dbReference type="Proteomes" id="UP000001555">
    <property type="component" value="Unassembled WGS sequence"/>
</dbReference>
<evidence type="ECO:0008006" key="6">
    <source>
        <dbReference type="Google" id="ProtNLM"/>
    </source>
</evidence>
<keyword evidence="1" id="KW-1133">Transmembrane helix</keyword>
<feature type="transmembrane region" description="Helical" evidence="1">
    <location>
        <begin position="109"/>
        <end position="136"/>
    </location>
</feature>